<evidence type="ECO:0000256" key="6">
    <source>
        <dbReference type="ARBA" id="ARBA00023136"/>
    </source>
</evidence>
<protein>
    <submittedName>
        <fullName evidence="10">Glycosyltransferase family 87 protein</fullName>
    </submittedName>
</protein>
<evidence type="ECO:0000256" key="9">
    <source>
        <dbReference type="SAM" id="Phobius"/>
    </source>
</evidence>
<feature type="transmembrane region" description="Helical" evidence="9">
    <location>
        <begin position="182"/>
        <end position="199"/>
    </location>
</feature>
<keyword evidence="3" id="KW-0808">Transferase</keyword>
<evidence type="ECO:0000256" key="1">
    <source>
        <dbReference type="ARBA" id="ARBA00004651"/>
    </source>
</evidence>
<sequence length="458" mass="47611">MSGDGRGLRPPVPLSHEVPTIPADPAEATGAGAAGSAGAVLTADPAEAAGRGGVAARVRVVGGVVAGVLGVVGAWRALRPAVEVPLPGPGNLAEERMQDFRDALYFPIREFLAGGNPYDPAVMFAHWPVRQNFNLYQPYHLLLHMPFALPGYRVGAVAFALASLVLLVVLAVMAAGRVRAPWVLGTVVVAALLVTSQVGKAQLYVGQVNPLLAIGAAGALSARTSHPRWAALALALAWLKPQFGLPLAVLLCARGSWRVALGGTGIAAGASLVALVPLVARDGIGGFLEVISRNLEHASQTAYGAVDSMTAQRVDVAAVVFRVTGWLPPAAEVLALVAVLAISAVLVRRLDRVQDDTGAADLLTCVAVVVAVVHQPGDVLIAVPAMAAAAVVWWRRRRELRWLGVAVVALVVPFAHLHFVDTVIRELGGVRASVTVDGVAVVLAWVALVVFARSRLRA</sequence>
<gene>
    <name evidence="10" type="ORF">GCM10010492_33140</name>
</gene>
<evidence type="ECO:0000313" key="11">
    <source>
        <dbReference type="Proteomes" id="UP001500416"/>
    </source>
</evidence>
<comment type="caution">
    <text evidence="10">The sequence shown here is derived from an EMBL/GenBank/DDBJ whole genome shotgun (WGS) entry which is preliminary data.</text>
</comment>
<evidence type="ECO:0000313" key="10">
    <source>
        <dbReference type="EMBL" id="GAA0231854.1"/>
    </source>
</evidence>
<dbReference type="EMBL" id="BAAABU010000006">
    <property type="protein sequence ID" value="GAA0231854.1"/>
    <property type="molecule type" value="Genomic_DNA"/>
</dbReference>
<feature type="transmembrane region" description="Helical" evidence="9">
    <location>
        <begin position="152"/>
        <end position="175"/>
    </location>
</feature>
<comment type="similarity">
    <text evidence="7">Belongs to the glycosyltransferase 87 family.</text>
</comment>
<evidence type="ECO:0000256" key="4">
    <source>
        <dbReference type="ARBA" id="ARBA00022692"/>
    </source>
</evidence>
<feature type="region of interest" description="Disordered" evidence="8">
    <location>
        <begin position="1"/>
        <end position="32"/>
    </location>
</feature>
<evidence type="ECO:0000256" key="5">
    <source>
        <dbReference type="ARBA" id="ARBA00022989"/>
    </source>
</evidence>
<comment type="subcellular location">
    <subcellularLocation>
        <location evidence="1">Cell membrane</location>
        <topology evidence="1">Multi-pass membrane protein</topology>
    </subcellularLocation>
</comment>
<dbReference type="Proteomes" id="UP001500416">
    <property type="component" value="Unassembled WGS sequence"/>
</dbReference>
<dbReference type="Pfam" id="PF09594">
    <property type="entry name" value="GT87"/>
    <property type="match status" value="1"/>
</dbReference>
<name>A0ABN0TWC8_9PSEU</name>
<keyword evidence="11" id="KW-1185">Reference proteome</keyword>
<evidence type="ECO:0000256" key="7">
    <source>
        <dbReference type="ARBA" id="ARBA00024033"/>
    </source>
</evidence>
<evidence type="ECO:0000256" key="8">
    <source>
        <dbReference type="SAM" id="MobiDB-lite"/>
    </source>
</evidence>
<feature type="transmembrane region" description="Helical" evidence="9">
    <location>
        <begin position="229"/>
        <end position="252"/>
    </location>
</feature>
<keyword evidence="2" id="KW-1003">Cell membrane</keyword>
<accession>A0ABN0TWC8</accession>
<dbReference type="InterPro" id="IPR018584">
    <property type="entry name" value="GT87"/>
</dbReference>
<feature type="transmembrane region" description="Helical" evidence="9">
    <location>
        <begin position="402"/>
        <end position="420"/>
    </location>
</feature>
<keyword evidence="5 9" id="KW-1133">Transmembrane helix</keyword>
<feature type="compositionally biased region" description="Low complexity" evidence="8">
    <location>
        <begin position="23"/>
        <end position="32"/>
    </location>
</feature>
<feature type="transmembrane region" description="Helical" evidence="9">
    <location>
        <begin position="259"/>
        <end position="280"/>
    </location>
</feature>
<evidence type="ECO:0000256" key="3">
    <source>
        <dbReference type="ARBA" id="ARBA00022679"/>
    </source>
</evidence>
<feature type="transmembrane region" description="Helical" evidence="9">
    <location>
        <begin position="326"/>
        <end position="346"/>
    </location>
</feature>
<feature type="transmembrane region" description="Helical" evidence="9">
    <location>
        <begin position="432"/>
        <end position="452"/>
    </location>
</feature>
<proteinExistence type="inferred from homology"/>
<keyword evidence="4 9" id="KW-0812">Transmembrane</keyword>
<keyword evidence="6 9" id="KW-0472">Membrane</keyword>
<organism evidence="10 11">
    <name type="scientific">Saccharothrix mutabilis subsp. mutabilis</name>
    <dbReference type="NCBI Taxonomy" id="66855"/>
    <lineage>
        <taxon>Bacteria</taxon>
        <taxon>Bacillati</taxon>
        <taxon>Actinomycetota</taxon>
        <taxon>Actinomycetes</taxon>
        <taxon>Pseudonocardiales</taxon>
        <taxon>Pseudonocardiaceae</taxon>
        <taxon>Saccharothrix</taxon>
    </lineage>
</organism>
<reference evidence="10 11" key="1">
    <citation type="journal article" date="2019" name="Int. J. Syst. Evol. Microbiol.">
        <title>The Global Catalogue of Microorganisms (GCM) 10K type strain sequencing project: providing services to taxonomists for standard genome sequencing and annotation.</title>
        <authorList>
            <consortium name="The Broad Institute Genomics Platform"/>
            <consortium name="The Broad Institute Genome Sequencing Center for Infectious Disease"/>
            <person name="Wu L."/>
            <person name="Ma J."/>
        </authorList>
    </citation>
    <scope>NUCLEOTIDE SEQUENCE [LARGE SCALE GENOMIC DNA]</scope>
    <source>
        <strain evidence="10 11">JCM 3380</strain>
    </source>
</reference>
<evidence type="ECO:0000256" key="2">
    <source>
        <dbReference type="ARBA" id="ARBA00022475"/>
    </source>
</evidence>